<sequence>MSPFITDDRLTVAKPPSLPGPLKAGAFWTAVLMPFLALGVLASGLGSPLEYLAFTALLVANVLALVAGHDYGQ</sequence>
<proteinExistence type="predicted"/>
<dbReference type="EnsemblBacteria" id="CAI49413">
    <property type="protein sequence ID" value="CAI49413"/>
    <property type="gene ID" value="NP_2644A"/>
</dbReference>
<dbReference type="Pfam" id="PF26071">
    <property type="entry name" value="DUF8028"/>
    <property type="match status" value="1"/>
</dbReference>
<keyword evidence="3" id="KW-1185">Reference proteome</keyword>
<keyword evidence="1" id="KW-1133">Transmembrane helix</keyword>
<dbReference type="AlphaFoldDB" id="A0A1U7EWF1"/>
<name>A0A1U7EWF1_NATPD</name>
<dbReference type="OrthoDB" id="242103at2157"/>
<feature type="transmembrane region" description="Helical" evidence="1">
    <location>
        <begin position="24"/>
        <end position="45"/>
    </location>
</feature>
<keyword evidence="1" id="KW-0472">Membrane</keyword>
<protein>
    <submittedName>
        <fullName evidence="2">Uncharacterized protein</fullName>
    </submittedName>
</protein>
<reference evidence="2" key="1">
    <citation type="journal article" date="2005" name="Genome Res.">
        <title>Living with two extremes: conclusions from the genome sequence of Natronomonas pharaonis.</title>
        <authorList>
            <person name="Falb M."/>
            <person name="Pfeiffer F."/>
            <person name="Palm P."/>
            <person name="Rodewald K."/>
            <person name="Hickmann V."/>
            <person name="Tittor J."/>
            <person name="Oesterhelt D."/>
        </authorList>
    </citation>
    <scope>NUCLEOTIDE SEQUENCE [LARGE SCALE GENOMIC DNA]</scope>
    <source>
        <strain evidence="2">Gabara</strain>
    </source>
</reference>
<dbReference type="Proteomes" id="UP000002698">
    <property type="component" value="Chromosome"/>
</dbReference>
<gene>
    <name evidence="2" type="ordered locus">NP_2644A</name>
</gene>
<feature type="transmembrane region" description="Helical" evidence="1">
    <location>
        <begin position="51"/>
        <end position="68"/>
    </location>
</feature>
<keyword evidence="1" id="KW-0812">Transmembrane</keyword>
<dbReference type="RefSeq" id="WP_011323038.1">
    <property type="nucleotide sequence ID" value="NC_007426.1"/>
</dbReference>
<evidence type="ECO:0000313" key="2">
    <source>
        <dbReference type="EMBL" id="CAI49413.1"/>
    </source>
</evidence>
<dbReference type="KEGG" id="nph:NP_2644A"/>
<accession>A0A1U7EWF1</accession>
<dbReference type="EMBL" id="CR936257">
    <property type="protein sequence ID" value="CAI49413.1"/>
    <property type="molecule type" value="Genomic_DNA"/>
</dbReference>
<dbReference type="HOGENOM" id="CLU_170795_0_1_2"/>
<organism evidence="2 3">
    <name type="scientific">Natronomonas pharaonis (strain ATCC 35678 / DSM 2160 / CIP 103997 / JCM 8858 / NBRC 14720 / NCIMB 2260 / Gabara)</name>
    <name type="common">Halobacterium pharaonis</name>
    <dbReference type="NCBI Taxonomy" id="348780"/>
    <lineage>
        <taxon>Archaea</taxon>
        <taxon>Methanobacteriati</taxon>
        <taxon>Methanobacteriota</taxon>
        <taxon>Stenosarchaea group</taxon>
        <taxon>Halobacteria</taxon>
        <taxon>Halobacteriales</taxon>
        <taxon>Natronomonadaceae</taxon>
        <taxon>Natronomonas</taxon>
    </lineage>
</organism>
<dbReference type="GeneID" id="3701509"/>
<dbReference type="InterPro" id="IPR058341">
    <property type="entry name" value="DUF8028"/>
</dbReference>
<dbReference type="eggNOG" id="arCOG07497">
    <property type="taxonomic scope" value="Archaea"/>
</dbReference>
<evidence type="ECO:0000313" key="3">
    <source>
        <dbReference type="Proteomes" id="UP000002698"/>
    </source>
</evidence>
<evidence type="ECO:0000256" key="1">
    <source>
        <dbReference type="SAM" id="Phobius"/>
    </source>
</evidence>